<comment type="caution">
    <text evidence="4">The sequence shown here is derived from an EMBL/GenBank/DDBJ whole genome shotgun (WGS) entry which is preliminary data.</text>
</comment>
<organism evidence="4">
    <name type="scientific">mine drainage metagenome</name>
    <dbReference type="NCBI Taxonomy" id="410659"/>
    <lineage>
        <taxon>unclassified sequences</taxon>
        <taxon>metagenomes</taxon>
        <taxon>ecological metagenomes</taxon>
    </lineage>
</organism>
<dbReference type="InterPro" id="IPR036249">
    <property type="entry name" value="Thioredoxin-like_sf"/>
</dbReference>
<protein>
    <submittedName>
        <fullName evidence="4">Hydroperoxy fatty acid reductase gpx1</fullName>
        <ecNumber evidence="4">1.11.1.22</ecNumber>
    </submittedName>
</protein>
<dbReference type="PROSITE" id="PS00460">
    <property type="entry name" value="GLUTATHIONE_PEROXID_1"/>
    <property type="match status" value="1"/>
</dbReference>
<comment type="similarity">
    <text evidence="1">Belongs to the glutathione peroxidase family.</text>
</comment>
<evidence type="ECO:0000256" key="3">
    <source>
        <dbReference type="ARBA" id="ARBA00023002"/>
    </source>
</evidence>
<dbReference type="PRINTS" id="PR01011">
    <property type="entry name" value="GLUTPROXDASE"/>
</dbReference>
<evidence type="ECO:0000256" key="2">
    <source>
        <dbReference type="ARBA" id="ARBA00022559"/>
    </source>
</evidence>
<evidence type="ECO:0000313" key="4">
    <source>
        <dbReference type="EMBL" id="OIR06686.1"/>
    </source>
</evidence>
<dbReference type="EMBL" id="MLJW01000042">
    <property type="protein sequence ID" value="OIR06686.1"/>
    <property type="molecule type" value="Genomic_DNA"/>
</dbReference>
<dbReference type="PANTHER" id="PTHR11592:SF44">
    <property type="entry name" value="GLUTATHIONE PEROXIDASE"/>
    <property type="match status" value="1"/>
</dbReference>
<dbReference type="PANTHER" id="PTHR11592">
    <property type="entry name" value="GLUTATHIONE PEROXIDASE"/>
    <property type="match status" value="1"/>
</dbReference>
<proteinExistence type="inferred from homology"/>
<name>A0A1J5T3D8_9ZZZZ</name>
<dbReference type="GO" id="GO:0034599">
    <property type="term" value="P:cellular response to oxidative stress"/>
    <property type="evidence" value="ECO:0007669"/>
    <property type="project" value="TreeGrafter"/>
</dbReference>
<dbReference type="PIRSF" id="PIRSF000303">
    <property type="entry name" value="Glutathion_perox"/>
    <property type="match status" value="1"/>
</dbReference>
<dbReference type="SUPFAM" id="SSF52833">
    <property type="entry name" value="Thioredoxin-like"/>
    <property type="match status" value="1"/>
</dbReference>
<evidence type="ECO:0000256" key="1">
    <source>
        <dbReference type="ARBA" id="ARBA00006926"/>
    </source>
</evidence>
<keyword evidence="3 4" id="KW-0560">Oxidoreductase</keyword>
<dbReference type="AlphaFoldDB" id="A0A1J5T3D8"/>
<reference evidence="4" key="1">
    <citation type="submission" date="2016-10" db="EMBL/GenBank/DDBJ databases">
        <title>Sequence of Gallionella enrichment culture.</title>
        <authorList>
            <person name="Poehlein A."/>
            <person name="Muehling M."/>
            <person name="Daniel R."/>
        </authorList>
    </citation>
    <scope>NUCLEOTIDE SEQUENCE</scope>
</reference>
<dbReference type="GO" id="GO:0004601">
    <property type="term" value="F:peroxidase activity"/>
    <property type="evidence" value="ECO:0007669"/>
    <property type="project" value="UniProtKB-KW"/>
</dbReference>
<dbReference type="Gene3D" id="3.40.30.10">
    <property type="entry name" value="Glutaredoxin"/>
    <property type="match status" value="1"/>
</dbReference>
<dbReference type="InterPro" id="IPR029759">
    <property type="entry name" value="GPX_AS"/>
</dbReference>
<dbReference type="InterPro" id="IPR000889">
    <property type="entry name" value="Glutathione_peroxidase"/>
</dbReference>
<accession>A0A1J5T3D8</accession>
<dbReference type="Pfam" id="PF00255">
    <property type="entry name" value="GSHPx"/>
    <property type="match status" value="1"/>
</dbReference>
<dbReference type="EC" id="1.11.1.22" evidence="4"/>
<dbReference type="CDD" id="cd00340">
    <property type="entry name" value="GSH_Peroxidase"/>
    <property type="match status" value="1"/>
</dbReference>
<keyword evidence="2 4" id="KW-0575">Peroxidase</keyword>
<sequence length="177" mass="19804">MKFLIQLLMLCALPFYAVAGDCPALLNHQFKTLQGETVDLCQYQDKPILVVNTASKCGFTPQFEKLEAMFSQYKARGLLVIGFPSNDFRQELQSDSEIGSFCKLTYGVKFPMVTKSHVRGDDANPFYKQLIAASGNSPKWNFYKYVITPGGKSVHSFSSLTAPDDPDIMKLIMPNLK</sequence>
<dbReference type="PROSITE" id="PS51355">
    <property type="entry name" value="GLUTATHIONE_PEROXID_3"/>
    <property type="match status" value="1"/>
</dbReference>
<gene>
    <name evidence="4" type="primary">gpx1_2</name>
    <name evidence="4" type="ORF">GALL_112930</name>
</gene>